<evidence type="ECO:0000313" key="3">
    <source>
        <dbReference type="Proteomes" id="UP000759273"/>
    </source>
</evidence>
<gene>
    <name evidence="2" type="ORF">KHY36_07415</name>
</gene>
<sequence>MTYDKIILGAGLYGLYAAQKCGAAGQRVLVLERDPAPFMRATYINQARVHMGYHYPRSYSTAIKSAHYFERFCADYGFCLHTEFDQVYATSAHFSWTNAAEFRRFCAAAGIRCDDVAPERYFNPGLCDGAFLTKEYTYDAQVLKRWFLEKLAALPNVEILYSHKPDKIEKAGSAWRVAAGDTTAEAPYLLNATYAGVNDVHALLGLPPFGIKYEKCEIILCTVEDALKHTGITVMDGPFFSLMPFGQTGLHSLTSVTFTPHETSYDSVATFPCQAESGGCCTPGSLYNCNECPVKPQSAWPYMSQLARKYLKEEYGFAYHSSLFSMKPILKASEIDDSRPTVVRVMSDEPKLVSVLSGKINTVYDLDEVLEV</sequence>
<dbReference type="Proteomes" id="UP000759273">
    <property type="component" value="Unassembled WGS sequence"/>
</dbReference>
<dbReference type="SUPFAM" id="SSF51905">
    <property type="entry name" value="FAD/NAD(P)-binding domain"/>
    <property type="match status" value="1"/>
</dbReference>
<dbReference type="InterPro" id="IPR006076">
    <property type="entry name" value="FAD-dep_OxRdtase"/>
</dbReference>
<reference evidence="2" key="1">
    <citation type="submission" date="2021-02" db="EMBL/GenBank/DDBJ databases">
        <title>Infant gut strain persistence is associated with maternal origin, phylogeny, and functional potential including surface adhesion and iron acquisition.</title>
        <authorList>
            <person name="Lou Y.C."/>
        </authorList>
    </citation>
    <scope>NUCLEOTIDE SEQUENCE</scope>
    <source>
        <strain evidence="2">L3_101_000M1_dasL3_101_000M1_concoct_87</strain>
    </source>
</reference>
<evidence type="ECO:0000259" key="1">
    <source>
        <dbReference type="Pfam" id="PF01266"/>
    </source>
</evidence>
<organism evidence="2 3">
    <name type="scientific">Subdoligranulum variabile</name>
    <dbReference type="NCBI Taxonomy" id="214851"/>
    <lineage>
        <taxon>Bacteria</taxon>
        <taxon>Bacillati</taxon>
        <taxon>Bacillota</taxon>
        <taxon>Clostridia</taxon>
        <taxon>Eubacteriales</taxon>
        <taxon>Oscillospiraceae</taxon>
        <taxon>Subdoligranulum</taxon>
    </lineage>
</organism>
<dbReference type="AlphaFoldDB" id="A0A943DG06"/>
<dbReference type="Gene3D" id="3.50.50.60">
    <property type="entry name" value="FAD/NAD(P)-binding domain"/>
    <property type="match status" value="2"/>
</dbReference>
<name>A0A943DG06_9FIRM</name>
<dbReference type="InterPro" id="IPR036188">
    <property type="entry name" value="FAD/NAD-bd_sf"/>
</dbReference>
<evidence type="ECO:0000313" key="2">
    <source>
        <dbReference type="EMBL" id="MBS5332339.1"/>
    </source>
</evidence>
<dbReference type="Pfam" id="PF01266">
    <property type="entry name" value="DAO"/>
    <property type="match status" value="1"/>
</dbReference>
<protein>
    <submittedName>
        <fullName evidence="2">FAD-binding oxidoreductase</fullName>
    </submittedName>
</protein>
<dbReference type="EMBL" id="JAGZGG010000014">
    <property type="protein sequence ID" value="MBS5332339.1"/>
    <property type="molecule type" value="Genomic_DNA"/>
</dbReference>
<feature type="domain" description="FAD dependent oxidoreductase" evidence="1">
    <location>
        <begin position="6"/>
        <end position="207"/>
    </location>
</feature>
<proteinExistence type="predicted"/>
<comment type="caution">
    <text evidence="2">The sequence shown here is derived from an EMBL/GenBank/DDBJ whole genome shotgun (WGS) entry which is preliminary data.</text>
</comment>
<accession>A0A943DG06</accession>